<evidence type="ECO:0000256" key="4">
    <source>
        <dbReference type="ARBA" id="ARBA00022614"/>
    </source>
</evidence>
<evidence type="ECO:0000256" key="10">
    <source>
        <dbReference type="ARBA" id="ARBA00022777"/>
    </source>
</evidence>
<gene>
    <name evidence="21" type="ORF">K2173_016426</name>
</gene>
<keyword evidence="22" id="KW-1185">Reference proteome</keyword>
<keyword evidence="6 18" id="KW-0812">Transmembrane</keyword>
<dbReference type="SUPFAM" id="SSF52058">
    <property type="entry name" value="L domain-like"/>
    <property type="match status" value="1"/>
</dbReference>
<keyword evidence="15" id="KW-0325">Glycoprotein</keyword>
<dbReference type="Gene3D" id="3.30.200.20">
    <property type="entry name" value="Phosphorylase Kinase, domain 1"/>
    <property type="match status" value="1"/>
</dbReference>
<dbReference type="Pfam" id="PF00560">
    <property type="entry name" value="LRR_1"/>
    <property type="match status" value="4"/>
</dbReference>
<keyword evidence="9" id="KW-0547">Nucleotide-binding</keyword>
<evidence type="ECO:0000256" key="5">
    <source>
        <dbReference type="ARBA" id="ARBA00022679"/>
    </source>
</evidence>
<dbReference type="EC" id="2.7.11.1" evidence="2"/>
<dbReference type="Gene3D" id="1.10.510.10">
    <property type="entry name" value="Transferase(Phosphotransferase) domain 1"/>
    <property type="match status" value="1"/>
</dbReference>
<dbReference type="SMART" id="SM00369">
    <property type="entry name" value="LRR_TYP"/>
    <property type="match status" value="11"/>
</dbReference>
<dbReference type="FunFam" id="3.80.10.10:FF:000221">
    <property type="entry name" value="Leucine-rich repeat receptor-like protein kinase PXL1"/>
    <property type="match status" value="1"/>
</dbReference>
<dbReference type="SMART" id="SM00365">
    <property type="entry name" value="LRR_SD22"/>
    <property type="match status" value="6"/>
</dbReference>
<organism evidence="21 22">
    <name type="scientific">Erythroxylum novogranatense</name>
    <dbReference type="NCBI Taxonomy" id="1862640"/>
    <lineage>
        <taxon>Eukaryota</taxon>
        <taxon>Viridiplantae</taxon>
        <taxon>Streptophyta</taxon>
        <taxon>Embryophyta</taxon>
        <taxon>Tracheophyta</taxon>
        <taxon>Spermatophyta</taxon>
        <taxon>Magnoliopsida</taxon>
        <taxon>eudicotyledons</taxon>
        <taxon>Gunneridae</taxon>
        <taxon>Pentapetalae</taxon>
        <taxon>rosids</taxon>
        <taxon>fabids</taxon>
        <taxon>Malpighiales</taxon>
        <taxon>Erythroxylaceae</taxon>
        <taxon>Erythroxylum</taxon>
    </lineage>
</organism>
<evidence type="ECO:0000256" key="15">
    <source>
        <dbReference type="ARBA" id="ARBA00023180"/>
    </source>
</evidence>
<dbReference type="PRINTS" id="PR00019">
    <property type="entry name" value="LEURICHRPT"/>
</dbReference>
<evidence type="ECO:0000256" key="7">
    <source>
        <dbReference type="ARBA" id="ARBA00022729"/>
    </source>
</evidence>
<dbReference type="SUPFAM" id="SSF56112">
    <property type="entry name" value="Protein kinase-like (PK-like)"/>
    <property type="match status" value="1"/>
</dbReference>
<dbReference type="InterPro" id="IPR001611">
    <property type="entry name" value="Leu-rich_rpt"/>
</dbReference>
<evidence type="ECO:0000256" key="2">
    <source>
        <dbReference type="ARBA" id="ARBA00012513"/>
    </source>
</evidence>
<dbReference type="FunFam" id="3.80.10.10:FF:000129">
    <property type="entry name" value="Leucine-rich repeat receptor-like kinase"/>
    <property type="match status" value="1"/>
</dbReference>
<dbReference type="GO" id="GO:0005524">
    <property type="term" value="F:ATP binding"/>
    <property type="evidence" value="ECO:0007669"/>
    <property type="project" value="UniProtKB-KW"/>
</dbReference>
<evidence type="ECO:0000256" key="1">
    <source>
        <dbReference type="ARBA" id="ARBA00004479"/>
    </source>
</evidence>
<dbReference type="FunFam" id="3.80.10.10:FF:000726">
    <property type="entry name" value="Probably inactive leucine-rich repeat receptor-like protein kinase"/>
    <property type="match status" value="1"/>
</dbReference>
<keyword evidence="10" id="KW-0418">Kinase</keyword>
<evidence type="ECO:0000256" key="19">
    <source>
        <dbReference type="SAM" id="SignalP"/>
    </source>
</evidence>
<dbReference type="InterPro" id="IPR011009">
    <property type="entry name" value="Kinase-like_dom_sf"/>
</dbReference>
<dbReference type="InterPro" id="IPR013210">
    <property type="entry name" value="LRR_N_plant-typ"/>
</dbReference>
<evidence type="ECO:0000256" key="9">
    <source>
        <dbReference type="ARBA" id="ARBA00022741"/>
    </source>
</evidence>
<evidence type="ECO:0000256" key="3">
    <source>
        <dbReference type="ARBA" id="ARBA00022527"/>
    </source>
</evidence>
<feature type="chain" id="PRO_5043698313" description="non-specific serine/threonine protein kinase" evidence="19">
    <location>
        <begin position="30"/>
        <end position="974"/>
    </location>
</feature>
<name>A0AAV8SH31_9ROSI</name>
<evidence type="ECO:0000259" key="20">
    <source>
        <dbReference type="PROSITE" id="PS50011"/>
    </source>
</evidence>
<keyword evidence="8" id="KW-0677">Repeat</keyword>
<dbReference type="Pfam" id="PF00069">
    <property type="entry name" value="Pkinase"/>
    <property type="match status" value="1"/>
</dbReference>
<dbReference type="Gene3D" id="3.80.10.10">
    <property type="entry name" value="Ribonuclease Inhibitor"/>
    <property type="match status" value="4"/>
</dbReference>
<dbReference type="GO" id="GO:0004674">
    <property type="term" value="F:protein serine/threonine kinase activity"/>
    <property type="evidence" value="ECO:0007669"/>
    <property type="project" value="UniProtKB-KW"/>
</dbReference>
<evidence type="ECO:0000256" key="16">
    <source>
        <dbReference type="ARBA" id="ARBA00047899"/>
    </source>
</evidence>
<comment type="catalytic activity">
    <reaction evidence="17">
        <text>L-seryl-[protein] + ATP = O-phospho-L-seryl-[protein] + ADP + H(+)</text>
        <dbReference type="Rhea" id="RHEA:17989"/>
        <dbReference type="Rhea" id="RHEA-COMP:9863"/>
        <dbReference type="Rhea" id="RHEA-COMP:11604"/>
        <dbReference type="ChEBI" id="CHEBI:15378"/>
        <dbReference type="ChEBI" id="CHEBI:29999"/>
        <dbReference type="ChEBI" id="CHEBI:30616"/>
        <dbReference type="ChEBI" id="CHEBI:83421"/>
        <dbReference type="ChEBI" id="CHEBI:456216"/>
        <dbReference type="EC" id="2.7.11.1"/>
    </reaction>
</comment>
<dbReference type="InterPro" id="IPR051716">
    <property type="entry name" value="Plant_RL_S/T_kinase"/>
</dbReference>
<dbReference type="InterPro" id="IPR003591">
    <property type="entry name" value="Leu-rich_rpt_typical-subtyp"/>
</dbReference>
<dbReference type="EMBL" id="JAIWQS010000011">
    <property type="protein sequence ID" value="KAJ8751245.1"/>
    <property type="molecule type" value="Genomic_DNA"/>
</dbReference>
<dbReference type="GO" id="GO:0016020">
    <property type="term" value="C:membrane"/>
    <property type="evidence" value="ECO:0007669"/>
    <property type="project" value="UniProtKB-SubCell"/>
</dbReference>
<dbReference type="Pfam" id="PF23598">
    <property type="entry name" value="LRR_14"/>
    <property type="match status" value="1"/>
</dbReference>
<dbReference type="AlphaFoldDB" id="A0AAV8SH31"/>
<proteinExistence type="predicted"/>
<dbReference type="PANTHER" id="PTHR48053">
    <property type="entry name" value="LEUCINE RICH REPEAT FAMILY PROTEIN, EXPRESSED"/>
    <property type="match status" value="1"/>
</dbReference>
<keyword evidence="4" id="KW-0433">Leucine-rich repeat</keyword>
<dbReference type="Pfam" id="PF08263">
    <property type="entry name" value="LRRNT_2"/>
    <property type="match status" value="1"/>
</dbReference>
<dbReference type="Pfam" id="PF13855">
    <property type="entry name" value="LRR_8"/>
    <property type="match status" value="2"/>
</dbReference>
<keyword evidence="11" id="KW-0067">ATP-binding</keyword>
<dbReference type="InterPro" id="IPR032675">
    <property type="entry name" value="LRR_dom_sf"/>
</dbReference>
<comment type="subcellular location">
    <subcellularLocation>
        <location evidence="1">Membrane</location>
        <topology evidence="1">Single-pass type I membrane protein</topology>
    </subcellularLocation>
</comment>
<evidence type="ECO:0000256" key="8">
    <source>
        <dbReference type="ARBA" id="ARBA00022737"/>
    </source>
</evidence>
<evidence type="ECO:0000256" key="6">
    <source>
        <dbReference type="ARBA" id="ARBA00022692"/>
    </source>
</evidence>
<feature type="transmembrane region" description="Helical" evidence="18">
    <location>
        <begin position="629"/>
        <end position="652"/>
    </location>
</feature>
<evidence type="ECO:0000256" key="14">
    <source>
        <dbReference type="ARBA" id="ARBA00023170"/>
    </source>
</evidence>
<accession>A0AAV8SH31</accession>
<dbReference type="PANTHER" id="PTHR48053:SF117">
    <property type="entry name" value="PROTEIN KINASE DOMAIN-CONTAINING PROTEIN"/>
    <property type="match status" value="1"/>
</dbReference>
<reference evidence="21 22" key="1">
    <citation type="submission" date="2021-09" db="EMBL/GenBank/DDBJ databases">
        <title>Genomic insights and catalytic innovation underlie evolution of tropane alkaloids biosynthesis.</title>
        <authorList>
            <person name="Wang Y.-J."/>
            <person name="Tian T."/>
            <person name="Huang J.-P."/>
            <person name="Huang S.-X."/>
        </authorList>
    </citation>
    <scope>NUCLEOTIDE SEQUENCE [LARGE SCALE GENOMIC DNA]</scope>
    <source>
        <strain evidence="21">KIB-2018</strain>
        <tissue evidence="21">Leaf</tissue>
    </source>
</reference>
<protein>
    <recommendedName>
        <fullName evidence="2">non-specific serine/threonine protein kinase</fullName>
        <ecNumber evidence="2">2.7.11.1</ecNumber>
    </recommendedName>
</protein>
<evidence type="ECO:0000313" key="22">
    <source>
        <dbReference type="Proteomes" id="UP001159364"/>
    </source>
</evidence>
<evidence type="ECO:0000256" key="12">
    <source>
        <dbReference type="ARBA" id="ARBA00022989"/>
    </source>
</evidence>
<keyword evidence="5" id="KW-0808">Transferase</keyword>
<comment type="caution">
    <text evidence="21">The sequence shown here is derived from an EMBL/GenBank/DDBJ whole genome shotgun (WGS) entry which is preliminary data.</text>
</comment>
<keyword evidence="13 18" id="KW-0472">Membrane</keyword>
<comment type="catalytic activity">
    <reaction evidence="16">
        <text>L-threonyl-[protein] + ATP = O-phospho-L-threonyl-[protein] + ADP + H(+)</text>
        <dbReference type="Rhea" id="RHEA:46608"/>
        <dbReference type="Rhea" id="RHEA-COMP:11060"/>
        <dbReference type="Rhea" id="RHEA-COMP:11605"/>
        <dbReference type="ChEBI" id="CHEBI:15378"/>
        <dbReference type="ChEBI" id="CHEBI:30013"/>
        <dbReference type="ChEBI" id="CHEBI:30616"/>
        <dbReference type="ChEBI" id="CHEBI:61977"/>
        <dbReference type="ChEBI" id="CHEBI:456216"/>
        <dbReference type="EC" id="2.7.11.1"/>
    </reaction>
</comment>
<keyword evidence="7 19" id="KW-0732">Signal</keyword>
<evidence type="ECO:0000313" key="21">
    <source>
        <dbReference type="EMBL" id="KAJ8751245.1"/>
    </source>
</evidence>
<dbReference type="FunFam" id="3.80.10.10:FF:000383">
    <property type="entry name" value="Leucine-rich repeat receptor protein kinase EMS1"/>
    <property type="match status" value="1"/>
</dbReference>
<feature type="signal peptide" evidence="19">
    <location>
        <begin position="1"/>
        <end position="29"/>
    </location>
</feature>
<keyword evidence="12 18" id="KW-1133">Transmembrane helix</keyword>
<keyword evidence="14" id="KW-0675">Receptor</keyword>
<evidence type="ECO:0000256" key="17">
    <source>
        <dbReference type="ARBA" id="ARBA00048679"/>
    </source>
</evidence>
<evidence type="ECO:0000256" key="11">
    <source>
        <dbReference type="ARBA" id="ARBA00022840"/>
    </source>
</evidence>
<evidence type="ECO:0000256" key="13">
    <source>
        <dbReference type="ARBA" id="ARBA00023136"/>
    </source>
</evidence>
<feature type="domain" description="Protein kinase" evidence="20">
    <location>
        <begin position="692"/>
        <end position="959"/>
    </location>
</feature>
<dbReference type="PROSITE" id="PS51450">
    <property type="entry name" value="LRR"/>
    <property type="match status" value="2"/>
</dbReference>
<sequence>MAMKETQPCPSLCWLMLMLLSPCFRMLHADEVELLWSFKSSVNDPFQHLSNWNPSLTFCKWQGISCGNNSRVNVIDLSSKNISGKLSSSIFQLPFIETINLSSNQLAGEIPHDMFSASRSSLRYLNLSNNNLTGSIPAGPNPSLEIFDLSNNMLSGKIPEEIGSLSSLKFLDLGGNVLVGRIPISITNITGLQVLTLASNQLVGVIPAELGRLKSLKWIYMGYNNLSGEIPNEIGQLTSLNHLDLVYNNLTGEIPSSLGNLSNLQYLFLYQNKLKGLIPRSIFDLKNLVSLDLSDNSLSGQIPELIIQMQNLEILHLFSNNFTGKIPTALGSLPRLQVLQLWSNKLSGEIPKDLGKLNNLTVLDLSTNSLTGKIPGGLCNSGYLFKLILFSNSLEGEIPKSLGACRSLQRVRLQDNGLSGELPPEFTKLSLVYFLDISSNHLSGRIDGRKWEMYSLKMLNLARNRFSGHLPNSFGSNKLENLDLSHNGFSGPIPHSFGNLLELMQLKLNENKLFGNIPENLCSCNKLVSLDLSHNHLSGQLPTGFSNIPVLSQLDVSQNQLSGEVPRNLGTVESLVEVNISHNHFHGSLPSTGAFLAINASAVAGNDLCGGDASSGLAPCRRARSLTRWLVVVYFLAGFILLAITAFSIIFLRRRKHMELKKVENEDGVWELQFFHKKVSQSMTIDDIFSSTKQENVISSGKEGILYNGLAIMSNMQFVVKEIRVVHSIPPSVWAEISEFGMLQHPNIVKLTGVCRSDKVAYLVYEYIDGSKTLNEVLRNLSWERRRKIAVGIARALRYLHCYCFPSVTVGNMSPENVTIDGNDEPRLRVNLPYELLPTVPECLISSTYVAPETRKTKEVTEKSDMYGFGLILIQLLTGKSPDDPEFGAQENIVEWARYCYSDCHLDLWVDPGIRSHPSSSLQQNHIVEAMNLALYCTATDPTARPGASHVYTTLHTAFKTTSWGLALNCSSPS</sequence>
<dbReference type="Proteomes" id="UP001159364">
    <property type="component" value="Linkage Group LG11"/>
</dbReference>
<evidence type="ECO:0000256" key="18">
    <source>
        <dbReference type="SAM" id="Phobius"/>
    </source>
</evidence>
<dbReference type="FunFam" id="3.30.200.20:FF:000882">
    <property type="entry name" value="Probably inactive leucine-rich repeat receptor-like protein kinase"/>
    <property type="match status" value="1"/>
</dbReference>
<dbReference type="InterPro" id="IPR055414">
    <property type="entry name" value="LRR_R13L4/SHOC2-like"/>
</dbReference>
<keyword evidence="3" id="KW-0723">Serine/threonine-protein kinase</keyword>
<dbReference type="SUPFAM" id="SSF52047">
    <property type="entry name" value="RNI-like"/>
    <property type="match status" value="1"/>
</dbReference>
<dbReference type="InterPro" id="IPR000719">
    <property type="entry name" value="Prot_kinase_dom"/>
</dbReference>
<dbReference type="PROSITE" id="PS50011">
    <property type="entry name" value="PROTEIN_KINASE_DOM"/>
    <property type="match status" value="1"/>
</dbReference>